<evidence type="ECO:0000313" key="1">
    <source>
        <dbReference type="EMBL" id="JAH39378.1"/>
    </source>
</evidence>
<sequence>MLTIFICTCKHIYSTHTIIPIHIPLYKYIYMHIPQHNVFIYLANTKCSHNVTGMPCQYYNIATTLQ</sequence>
<proteinExistence type="predicted"/>
<accession>A0A0E9SFW1</accession>
<protein>
    <submittedName>
        <fullName evidence="1">Uncharacterized protein</fullName>
    </submittedName>
</protein>
<reference evidence="1" key="2">
    <citation type="journal article" date="2015" name="Fish Shellfish Immunol.">
        <title>Early steps in the European eel (Anguilla anguilla)-Vibrio vulnificus interaction in the gills: Role of the RtxA13 toxin.</title>
        <authorList>
            <person name="Callol A."/>
            <person name="Pajuelo D."/>
            <person name="Ebbesson L."/>
            <person name="Teles M."/>
            <person name="MacKenzie S."/>
            <person name="Amaro C."/>
        </authorList>
    </citation>
    <scope>NUCLEOTIDE SEQUENCE</scope>
</reference>
<dbReference type="AlphaFoldDB" id="A0A0E9SFW1"/>
<name>A0A0E9SFW1_ANGAN</name>
<dbReference type="EMBL" id="GBXM01069199">
    <property type="protein sequence ID" value="JAH39378.1"/>
    <property type="molecule type" value="Transcribed_RNA"/>
</dbReference>
<reference evidence="1" key="1">
    <citation type="submission" date="2014-11" db="EMBL/GenBank/DDBJ databases">
        <authorList>
            <person name="Amaro Gonzalez C."/>
        </authorList>
    </citation>
    <scope>NUCLEOTIDE SEQUENCE</scope>
</reference>
<organism evidence="1">
    <name type="scientific">Anguilla anguilla</name>
    <name type="common">European freshwater eel</name>
    <name type="synonym">Muraena anguilla</name>
    <dbReference type="NCBI Taxonomy" id="7936"/>
    <lineage>
        <taxon>Eukaryota</taxon>
        <taxon>Metazoa</taxon>
        <taxon>Chordata</taxon>
        <taxon>Craniata</taxon>
        <taxon>Vertebrata</taxon>
        <taxon>Euteleostomi</taxon>
        <taxon>Actinopterygii</taxon>
        <taxon>Neopterygii</taxon>
        <taxon>Teleostei</taxon>
        <taxon>Anguilliformes</taxon>
        <taxon>Anguillidae</taxon>
        <taxon>Anguilla</taxon>
    </lineage>
</organism>